<evidence type="ECO:0000313" key="2">
    <source>
        <dbReference type="EMBL" id="CAG8694596.1"/>
    </source>
</evidence>
<name>A0A9N9HJM3_9GLOM</name>
<keyword evidence="1" id="KW-0472">Membrane</keyword>
<evidence type="ECO:0000256" key="1">
    <source>
        <dbReference type="SAM" id="Phobius"/>
    </source>
</evidence>
<feature type="transmembrane region" description="Helical" evidence="1">
    <location>
        <begin position="12"/>
        <end position="38"/>
    </location>
</feature>
<feature type="transmembrane region" description="Helical" evidence="1">
    <location>
        <begin position="91"/>
        <end position="112"/>
    </location>
</feature>
<feature type="transmembrane region" description="Helical" evidence="1">
    <location>
        <begin position="58"/>
        <end position="79"/>
    </location>
</feature>
<keyword evidence="3" id="KW-1185">Reference proteome</keyword>
<gene>
    <name evidence="2" type="ORF">DERYTH_LOCUS12594</name>
</gene>
<proteinExistence type="predicted"/>
<dbReference type="AlphaFoldDB" id="A0A9N9HJM3"/>
<accession>A0A9N9HJM3</accession>
<evidence type="ECO:0000313" key="3">
    <source>
        <dbReference type="Proteomes" id="UP000789405"/>
    </source>
</evidence>
<feature type="non-terminal residue" evidence="2">
    <location>
        <position position="113"/>
    </location>
</feature>
<organism evidence="2 3">
    <name type="scientific">Dentiscutata erythropus</name>
    <dbReference type="NCBI Taxonomy" id="1348616"/>
    <lineage>
        <taxon>Eukaryota</taxon>
        <taxon>Fungi</taxon>
        <taxon>Fungi incertae sedis</taxon>
        <taxon>Mucoromycota</taxon>
        <taxon>Glomeromycotina</taxon>
        <taxon>Glomeromycetes</taxon>
        <taxon>Diversisporales</taxon>
        <taxon>Gigasporaceae</taxon>
        <taxon>Dentiscutata</taxon>
    </lineage>
</organism>
<sequence length="113" mass="12568">SIFVAAIKTGYFFIELLIGRCLIFIIPLFSPMLAGFQFGSGALYSSIFEMTFHCQLDFAVSSSHAVLIYVPATGLFTWLTGLSKLTSNFMLALMLGTQYVGLSKYKFFMALVY</sequence>
<reference evidence="2" key="1">
    <citation type="submission" date="2021-06" db="EMBL/GenBank/DDBJ databases">
        <authorList>
            <person name="Kallberg Y."/>
            <person name="Tangrot J."/>
            <person name="Rosling A."/>
        </authorList>
    </citation>
    <scope>NUCLEOTIDE SEQUENCE</scope>
    <source>
        <strain evidence="2">MA453B</strain>
    </source>
</reference>
<keyword evidence="1" id="KW-0812">Transmembrane</keyword>
<dbReference type="EMBL" id="CAJVPY010008351">
    <property type="protein sequence ID" value="CAG8694596.1"/>
    <property type="molecule type" value="Genomic_DNA"/>
</dbReference>
<comment type="caution">
    <text evidence="2">The sequence shown here is derived from an EMBL/GenBank/DDBJ whole genome shotgun (WGS) entry which is preliminary data.</text>
</comment>
<keyword evidence="1" id="KW-1133">Transmembrane helix</keyword>
<dbReference type="Proteomes" id="UP000789405">
    <property type="component" value="Unassembled WGS sequence"/>
</dbReference>
<protein>
    <submittedName>
        <fullName evidence="2">17349_t:CDS:1</fullName>
    </submittedName>
</protein>